<feature type="transmembrane region" description="Helical" evidence="1">
    <location>
        <begin position="20"/>
        <end position="42"/>
    </location>
</feature>
<feature type="transmembrane region" description="Helical" evidence="1">
    <location>
        <begin position="123"/>
        <end position="139"/>
    </location>
</feature>
<keyword evidence="3" id="KW-0645">Protease</keyword>
<evidence type="ECO:0000313" key="3">
    <source>
        <dbReference type="EMBL" id="NCU16352.1"/>
    </source>
</evidence>
<dbReference type="Pfam" id="PF02517">
    <property type="entry name" value="Rce1-like"/>
    <property type="match status" value="1"/>
</dbReference>
<dbReference type="RefSeq" id="WP_161919191.1">
    <property type="nucleotide sequence ID" value="NZ_JAACYS010000003.1"/>
</dbReference>
<keyword evidence="4" id="KW-1185">Reference proteome</keyword>
<feature type="transmembrane region" description="Helical" evidence="1">
    <location>
        <begin position="99"/>
        <end position="117"/>
    </location>
</feature>
<accession>A0ABX0A0I1</accession>
<evidence type="ECO:0000256" key="1">
    <source>
        <dbReference type="SAM" id="Phobius"/>
    </source>
</evidence>
<reference evidence="3 4" key="1">
    <citation type="submission" date="2020-01" db="EMBL/GenBank/DDBJ databases">
        <title>A novel Bacillus sp. from Pasinler.</title>
        <authorList>
            <person name="Adiguzel A."/>
            <person name="Ay H."/>
            <person name="Baltaci M.O."/>
        </authorList>
    </citation>
    <scope>NUCLEOTIDE SEQUENCE [LARGE SCALE GENOMIC DNA]</scope>
    <source>
        <strain evidence="3 4">P1</strain>
    </source>
</reference>
<keyword evidence="1" id="KW-1133">Transmembrane helix</keyword>
<name>A0ABX0A0I1_9BACI</name>
<keyword evidence="3" id="KW-0378">Hydrolase</keyword>
<keyword evidence="3" id="KW-0482">Metalloprotease</keyword>
<feature type="transmembrane region" description="Helical" evidence="1">
    <location>
        <begin position="168"/>
        <end position="188"/>
    </location>
</feature>
<sequence>MRKQKEIIDQLSDRELMINFYLSQGIILVTALSLTPFLFTSFSDLFTLFRFEKIGQVLFIGSGAGLIVVLLDLLLMKILPESYFDDGGINERLFTNRGFWQIIWITLLVAFCEELLFRGVIQTKFGLVAASLIFAIVHFRYLANKFLLTYVVLLSFFIGYIYEYTGNLAATFMMHFVIDSLLGLLIYYKSGN</sequence>
<evidence type="ECO:0000313" key="4">
    <source>
        <dbReference type="Proteomes" id="UP000743899"/>
    </source>
</evidence>
<keyword evidence="1" id="KW-0472">Membrane</keyword>
<dbReference type="Proteomes" id="UP000743899">
    <property type="component" value="Unassembled WGS sequence"/>
</dbReference>
<gene>
    <name evidence="3" type="ORF">GW534_00990</name>
</gene>
<evidence type="ECO:0000259" key="2">
    <source>
        <dbReference type="Pfam" id="PF02517"/>
    </source>
</evidence>
<dbReference type="EMBL" id="JAACYS010000003">
    <property type="protein sequence ID" value="NCU16352.1"/>
    <property type="molecule type" value="Genomic_DNA"/>
</dbReference>
<dbReference type="GO" id="GO:0008237">
    <property type="term" value="F:metallopeptidase activity"/>
    <property type="evidence" value="ECO:0007669"/>
    <property type="project" value="UniProtKB-KW"/>
</dbReference>
<proteinExistence type="predicted"/>
<dbReference type="InterPro" id="IPR003675">
    <property type="entry name" value="Rce1/LyrA-like_dom"/>
</dbReference>
<keyword evidence="1" id="KW-0812">Transmembrane</keyword>
<feature type="transmembrane region" description="Helical" evidence="1">
    <location>
        <begin position="54"/>
        <end position="79"/>
    </location>
</feature>
<protein>
    <submittedName>
        <fullName evidence="3">CPBP family intramembrane metalloprotease</fullName>
    </submittedName>
</protein>
<comment type="caution">
    <text evidence="3">The sequence shown here is derived from an EMBL/GenBank/DDBJ whole genome shotgun (WGS) entry which is preliminary data.</text>
</comment>
<feature type="domain" description="CAAX prenyl protease 2/Lysostaphin resistance protein A-like" evidence="2">
    <location>
        <begin position="99"/>
        <end position="180"/>
    </location>
</feature>
<feature type="transmembrane region" description="Helical" evidence="1">
    <location>
        <begin position="146"/>
        <end position="162"/>
    </location>
</feature>
<organism evidence="3 4">
    <name type="scientific">Pallidibacillus pasinlerensis</name>
    <dbReference type="NCBI Taxonomy" id="2703818"/>
    <lineage>
        <taxon>Bacteria</taxon>
        <taxon>Bacillati</taxon>
        <taxon>Bacillota</taxon>
        <taxon>Bacilli</taxon>
        <taxon>Bacillales</taxon>
        <taxon>Bacillaceae</taxon>
        <taxon>Pallidibacillus</taxon>
    </lineage>
</organism>